<reference evidence="1 2" key="1">
    <citation type="submission" date="2021-07" db="EMBL/GenBank/DDBJ databases">
        <title>The draft genome sequence of Sphingomicrobium sp. B8.</title>
        <authorList>
            <person name="Mu L."/>
        </authorList>
    </citation>
    <scope>NUCLEOTIDE SEQUENCE [LARGE SCALE GENOMIC DNA]</scope>
    <source>
        <strain evidence="1 2">B8</strain>
    </source>
</reference>
<organism evidence="1 2">
    <name type="scientific">Sphingomicrobium clamense</name>
    <dbReference type="NCBI Taxonomy" id="2851013"/>
    <lineage>
        <taxon>Bacteria</taxon>
        <taxon>Pseudomonadati</taxon>
        <taxon>Pseudomonadota</taxon>
        <taxon>Alphaproteobacteria</taxon>
        <taxon>Sphingomonadales</taxon>
        <taxon>Sphingomonadaceae</taxon>
        <taxon>Sphingomicrobium</taxon>
    </lineage>
</organism>
<sequence length="364" mass="37755">MHSAVVSMTGLALAACQAEAPDPDLSFVIEEMRATGGENALLVADIDADGIPDLITASQDHGTVTVWQRDADAFLTPRHTIDAGAMPNWLADADMDGDGHVDLLIANHEQRFLTILHGDGAGAFGRPERIALPDALGPHPHMARPADLDGDGRMDVVVDSPESGQLFFFHRRDDGWEIETMDASGAPYLGFALADLDGDGAIDFVLPNPDHVAVRLSSRDGPITLAASGAFAVLVADINGDGHDDIVAALEGGGDNVLLYAGDGTGGFAERPTHRFAMASGGKGLASGDMDGDGITDIGVSSWNGGLALLRGSHAEPELVDLPLGSLSAPWGIAAGDIDADGRAELFVADGASDAMIMIRWNAP</sequence>
<comment type="caution">
    <text evidence="1">The sequence shown here is derived from an EMBL/GenBank/DDBJ whole genome shotgun (WGS) entry which is preliminary data.</text>
</comment>
<accession>A0ABS6V390</accession>
<keyword evidence="2" id="KW-1185">Reference proteome</keyword>
<dbReference type="RefSeq" id="WP_218632051.1">
    <property type="nucleotide sequence ID" value="NZ_JAHVAH010000001.1"/>
</dbReference>
<proteinExistence type="predicted"/>
<protein>
    <submittedName>
        <fullName evidence="1">VCBS repeat-containing protein</fullName>
    </submittedName>
</protein>
<dbReference type="Pfam" id="PF13517">
    <property type="entry name" value="FG-GAP_3"/>
    <property type="match status" value="2"/>
</dbReference>
<name>A0ABS6V390_9SPHN</name>
<dbReference type="Proteomes" id="UP000698028">
    <property type="component" value="Unassembled WGS sequence"/>
</dbReference>
<dbReference type="PANTHER" id="PTHR44103:SF1">
    <property type="entry name" value="PROPROTEIN CONVERTASE P"/>
    <property type="match status" value="1"/>
</dbReference>
<gene>
    <name evidence="1" type="ORF">KTQ36_01740</name>
</gene>
<dbReference type="EMBL" id="JAHVAH010000001">
    <property type="protein sequence ID" value="MBW0144016.1"/>
    <property type="molecule type" value="Genomic_DNA"/>
</dbReference>
<evidence type="ECO:0000313" key="1">
    <source>
        <dbReference type="EMBL" id="MBW0144016.1"/>
    </source>
</evidence>
<dbReference type="InterPro" id="IPR013517">
    <property type="entry name" value="FG-GAP"/>
</dbReference>
<dbReference type="PANTHER" id="PTHR44103">
    <property type="entry name" value="PROPROTEIN CONVERTASE P"/>
    <property type="match status" value="1"/>
</dbReference>
<evidence type="ECO:0000313" key="2">
    <source>
        <dbReference type="Proteomes" id="UP000698028"/>
    </source>
</evidence>